<dbReference type="SUPFAM" id="SSF141371">
    <property type="entry name" value="PilZ domain-like"/>
    <property type="match status" value="1"/>
</dbReference>
<reference evidence="2" key="1">
    <citation type="journal article" date="2020" name="mSystems">
        <title>Genome- and Community-Level Interaction Insights into Carbon Utilization and Element Cycling Functions of Hydrothermarchaeota in Hydrothermal Sediment.</title>
        <authorList>
            <person name="Zhou Z."/>
            <person name="Liu Y."/>
            <person name="Xu W."/>
            <person name="Pan J."/>
            <person name="Luo Z.H."/>
            <person name="Li M."/>
        </authorList>
    </citation>
    <scope>NUCLEOTIDE SEQUENCE [LARGE SCALE GENOMIC DNA]</scope>
    <source>
        <strain evidence="2">SpSt-767</strain>
    </source>
</reference>
<organism evidence="2">
    <name type="scientific">Desulfobacca acetoxidans</name>
    <dbReference type="NCBI Taxonomy" id="60893"/>
    <lineage>
        <taxon>Bacteria</taxon>
        <taxon>Pseudomonadati</taxon>
        <taxon>Thermodesulfobacteriota</taxon>
        <taxon>Desulfobaccia</taxon>
        <taxon>Desulfobaccales</taxon>
        <taxon>Desulfobaccaceae</taxon>
        <taxon>Desulfobacca</taxon>
    </lineage>
</organism>
<dbReference type="Gene3D" id="2.40.10.220">
    <property type="entry name" value="predicted glycosyltransferase like domains"/>
    <property type="match status" value="1"/>
</dbReference>
<accession>A0A7V6A3V7</accession>
<dbReference type="InterPro" id="IPR009875">
    <property type="entry name" value="PilZ_domain"/>
</dbReference>
<dbReference type="EMBL" id="DTGR01000136">
    <property type="protein sequence ID" value="HHS29727.1"/>
    <property type="molecule type" value="Genomic_DNA"/>
</dbReference>
<protein>
    <submittedName>
        <fullName evidence="2">PilZ domain-containing protein</fullName>
    </submittedName>
</protein>
<comment type="caution">
    <text evidence="2">The sequence shown here is derived from an EMBL/GenBank/DDBJ whole genome shotgun (WGS) entry which is preliminary data.</text>
</comment>
<evidence type="ECO:0000259" key="1">
    <source>
        <dbReference type="Pfam" id="PF07238"/>
    </source>
</evidence>
<feature type="domain" description="PilZ" evidence="1">
    <location>
        <begin position="17"/>
        <end position="104"/>
    </location>
</feature>
<sequence>MRVIPLTVQTPRRRVPRRAQRYAVNWAVTDINGRPARDSWLVDVSCMGARLDTAAALSPNMPIHFMVVLPDGETKLEVNGRVVWMRPVFATRGRYHQGIQFYGINWDLDRLARKESAG</sequence>
<gene>
    <name evidence="2" type="ORF">ENV52_08515</name>
</gene>
<name>A0A7V6A3V7_9BACT</name>
<proteinExistence type="predicted"/>
<dbReference type="Pfam" id="PF07238">
    <property type="entry name" value="PilZ"/>
    <property type="match status" value="1"/>
</dbReference>
<dbReference type="AlphaFoldDB" id="A0A7V6A3V7"/>
<evidence type="ECO:0000313" key="2">
    <source>
        <dbReference type="EMBL" id="HHS29727.1"/>
    </source>
</evidence>
<dbReference type="GO" id="GO:0035438">
    <property type="term" value="F:cyclic-di-GMP binding"/>
    <property type="evidence" value="ECO:0007669"/>
    <property type="project" value="InterPro"/>
</dbReference>